<dbReference type="CDD" id="cd00155">
    <property type="entry name" value="RasGEF"/>
    <property type="match status" value="1"/>
</dbReference>
<dbReference type="CDD" id="cd06224">
    <property type="entry name" value="REM"/>
    <property type="match status" value="1"/>
</dbReference>
<accession>A0A4V1IU19</accession>
<keyword evidence="6" id="KW-1185">Reference proteome</keyword>
<dbReference type="GO" id="GO:0005886">
    <property type="term" value="C:plasma membrane"/>
    <property type="evidence" value="ECO:0007669"/>
    <property type="project" value="TreeGrafter"/>
</dbReference>
<gene>
    <name evidence="5" type="ORF">CXG81DRAFT_15141</name>
</gene>
<organism evidence="5 6">
    <name type="scientific">Caulochytrium protostelioides</name>
    <dbReference type="NCBI Taxonomy" id="1555241"/>
    <lineage>
        <taxon>Eukaryota</taxon>
        <taxon>Fungi</taxon>
        <taxon>Fungi incertae sedis</taxon>
        <taxon>Chytridiomycota</taxon>
        <taxon>Chytridiomycota incertae sedis</taxon>
        <taxon>Chytridiomycetes</taxon>
        <taxon>Caulochytriales</taxon>
        <taxon>Caulochytriaceae</taxon>
        <taxon>Caulochytrium</taxon>
    </lineage>
</organism>
<dbReference type="STRING" id="1555241.A0A4V1IU19"/>
<feature type="domain" description="N-terminal Ras-GEF" evidence="4">
    <location>
        <begin position="49"/>
        <end position="181"/>
    </location>
</feature>
<dbReference type="Pfam" id="PF00618">
    <property type="entry name" value="RasGEF_N"/>
    <property type="match status" value="1"/>
</dbReference>
<dbReference type="InterPro" id="IPR001895">
    <property type="entry name" value="RASGEF_cat_dom"/>
</dbReference>
<dbReference type="InterPro" id="IPR008937">
    <property type="entry name" value="Ras-like_GEF"/>
</dbReference>
<dbReference type="AlphaFoldDB" id="A0A4V1IU19"/>
<dbReference type="SUPFAM" id="SSF48366">
    <property type="entry name" value="Ras GEF"/>
    <property type="match status" value="1"/>
</dbReference>
<dbReference type="GO" id="GO:0005085">
    <property type="term" value="F:guanyl-nucleotide exchange factor activity"/>
    <property type="evidence" value="ECO:0007669"/>
    <property type="project" value="UniProtKB-KW"/>
</dbReference>
<dbReference type="SMART" id="SM00147">
    <property type="entry name" value="RasGEF"/>
    <property type="match status" value="1"/>
</dbReference>
<evidence type="ECO:0000256" key="1">
    <source>
        <dbReference type="ARBA" id="ARBA00022658"/>
    </source>
</evidence>
<dbReference type="PANTHER" id="PTHR23113:SF368">
    <property type="entry name" value="CELL DIVISION CONTROL PROTEIN 25"/>
    <property type="match status" value="1"/>
</dbReference>
<feature type="domain" description="Ras-GEF" evidence="3">
    <location>
        <begin position="216"/>
        <end position="449"/>
    </location>
</feature>
<dbReference type="SMART" id="SM00229">
    <property type="entry name" value="RasGEFN"/>
    <property type="match status" value="1"/>
</dbReference>
<dbReference type="Gene3D" id="1.10.840.10">
    <property type="entry name" value="Ras guanine-nucleotide exchange factors catalytic domain"/>
    <property type="match status" value="1"/>
</dbReference>
<keyword evidence="1 2" id="KW-0344">Guanine-nucleotide releasing factor</keyword>
<sequence length="466" mass="52707">MLLPDGAASASASSLDLDGRERHSASGLSDEALLEYDYAPQEIVFTVQDGNKVKGGTLRALVERLTLHDALDPSFTTCFLLTYRSFTSTPALFRLLVSRFQIAPPAGLTRAQAEVWRARKQTPIRIRVFHVLKSWLEQYCLDEPDDLAVLSEIRDFADQAMRAAGMEAAANALIRIVEQRQVLPGVFRRAVQATPQPLPAPILPRNLRKFRLTDLDPLELARQLTLMESAEYNKITPQEFLNKNWSNKRPGASPNIKTMSRLSNQIIGWVALTILAEKDPKRRAPVVKHLILVGDRCRMLNNFNTLMSILAGLNSAPIHRLKRTFELLSARVQAILDVLRDTMAPHRNFSTYRDTLHAVTPPCVPFLGFYLTDLTFIEDGNPDFLKGGELINFGKRLKTSDVIREVQQYQTTPYAVAPVPEIQQWLLQQFDQSTDDNALYEMSLLLEPRERDDEKITRLLQESGFL</sequence>
<dbReference type="PROSITE" id="PS50009">
    <property type="entry name" value="RASGEF_CAT"/>
    <property type="match status" value="1"/>
</dbReference>
<dbReference type="Proteomes" id="UP000274922">
    <property type="component" value="Unassembled WGS sequence"/>
</dbReference>
<dbReference type="PANTHER" id="PTHR23113">
    <property type="entry name" value="GUANINE NUCLEOTIDE EXCHANGE FACTOR"/>
    <property type="match status" value="1"/>
</dbReference>
<dbReference type="GO" id="GO:0007265">
    <property type="term" value="P:Ras protein signal transduction"/>
    <property type="evidence" value="ECO:0007669"/>
    <property type="project" value="TreeGrafter"/>
</dbReference>
<evidence type="ECO:0008006" key="7">
    <source>
        <dbReference type="Google" id="ProtNLM"/>
    </source>
</evidence>
<dbReference type="EMBL" id="ML014330">
    <property type="protein sequence ID" value="RKO99017.1"/>
    <property type="molecule type" value="Genomic_DNA"/>
</dbReference>
<evidence type="ECO:0000256" key="2">
    <source>
        <dbReference type="PROSITE-ProRule" id="PRU00168"/>
    </source>
</evidence>
<evidence type="ECO:0000313" key="5">
    <source>
        <dbReference type="EMBL" id="RKO99017.1"/>
    </source>
</evidence>
<proteinExistence type="predicted"/>
<dbReference type="InterPro" id="IPR036964">
    <property type="entry name" value="RASGEF_cat_dom_sf"/>
</dbReference>
<protein>
    <recommendedName>
        <fullName evidence="7">Ras GEF</fullName>
    </recommendedName>
</protein>
<evidence type="ECO:0000259" key="4">
    <source>
        <dbReference type="PROSITE" id="PS50212"/>
    </source>
</evidence>
<dbReference type="InterPro" id="IPR023578">
    <property type="entry name" value="Ras_GEF_dom_sf"/>
</dbReference>
<evidence type="ECO:0000259" key="3">
    <source>
        <dbReference type="PROSITE" id="PS50009"/>
    </source>
</evidence>
<evidence type="ECO:0000313" key="6">
    <source>
        <dbReference type="Proteomes" id="UP000274922"/>
    </source>
</evidence>
<dbReference type="PROSITE" id="PS00720">
    <property type="entry name" value="RASGEF"/>
    <property type="match status" value="1"/>
</dbReference>
<dbReference type="Gene3D" id="1.20.870.10">
    <property type="entry name" value="Son of sevenless (SoS) protein Chain: S domain 1"/>
    <property type="match status" value="1"/>
</dbReference>
<dbReference type="InterPro" id="IPR000651">
    <property type="entry name" value="Ras-like_Gua-exchang_fac_N"/>
</dbReference>
<reference evidence="6" key="1">
    <citation type="journal article" date="2018" name="Nat. Microbiol.">
        <title>Leveraging single-cell genomics to expand the fungal tree of life.</title>
        <authorList>
            <person name="Ahrendt S.R."/>
            <person name="Quandt C.A."/>
            <person name="Ciobanu D."/>
            <person name="Clum A."/>
            <person name="Salamov A."/>
            <person name="Andreopoulos B."/>
            <person name="Cheng J.F."/>
            <person name="Woyke T."/>
            <person name="Pelin A."/>
            <person name="Henrissat B."/>
            <person name="Reynolds N.K."/>
            <person name="Benny G.L."/>
            <person name="Smith M.E."/>
            <person name="James T.Y."/>
            <person name="Grigoriev I.V."/>
        </authorList>
    </citation>
    <scope>NUCLEOTIDE SEQUENCE [LARGE SCALE GENOMIC DNA]</scope>
    <source>
        <strain evidence="6">ATCC 52028</strain>
    </source>
</reference>
<dbReference type="InterPro" id="IPR019804">
    <property type="entry name" value="Ras_G-nucl-exch_fac_CS"/>
</dbReference>
<name>A0A4V1IU19_9FUNG</name>
<dbReference type="PROSITE" id="PS50212">
    <property type="entry name" value="RASGEF_NTER"/>
    <property type="match status" value="1"/>
</dbReference>
<dbReference type="Pfam" id="PF00617">
    <property type="entry name" value="RasGEF"/>
    <property type="match status" value="1"/>
</dbReference>
<dbReference type="OrthoDB" id="546434at2759"/>